<dbReference type="SUPFAM" id="SSF46689">
    <property type="entry name" value="Homeodomain-like"/>
    <property type="match status" value="1"/>
</dbReference>
<dbReference type="InterPro" id="IPR001647">
    <property type="entry name" value="HTH_TetR"/>
</dbReference>
<proteinExistence type="predicted"/>
<dbReference type="Pfam" id="PF16859">
    <property type="entry name" value="TetR_C_11"/>
    <property type="match status" value="1"/>
</dbReference>
<gene>
    <name evidence="6" type="ORF">HNR61_005098</name>
</gene>
<dbReference type="EMBL" id="JACJIA010000006">
    <property type="protein sequence ID" value="MBA8953448.1"/>
    <property type="molecule type" value="Genomic_DNA"/>
</dbReference>
<dbReference type="RefSeq" id="WP_312898085.1">
    <property type="nucleotide sequence ID" value="NZ_BAAALP010000001.1"/>
</dbReference>
<dbReference type="InterPro" id="IPR009057">
    <property type="entry name" value="Homeodomain-like_sf"/>
</dbReference>
<evidence type="ECO:0000259" key="5">
    <source>
        <dbReference type="PROSITE" id="PS50977"/>
    </source>
</evidence>
<comment type="caution">
    <text evidence="6">The sequence shown here is derived from an EMBL/GenBank/DDBJ whole genome shotgun (WGS) entry which is preliminary data.</text>
</comment>
<dbReference type="Proteomes" id="UP000572680">
    <property type="component" value="Unassembled WGS sequence"/>
</dbReference>
<dbReference type="Pfam" id="PF00440">
    <property type="entry name" value="TetR_N"/>
    <property type="match status" value="1"/>
</dbReference>
<evidence type="ECO:0000256" key="4">
    <source>
        <dbReference type="PROSITE-ProRule" id="PRU00335"/>
    </source>
</evidence>
<keyword evidence="7" id="KW-1185">Reference proteome</keyword>
<dbReference type="Gene3D" id="1.10.357.10">
    <property type="entry name" value="Tetracycline Repressor, domain 2"/>
    <property type="match status" value="1"/>
</dbReference>
<name>A0A7W3LSD4_ACTNM</name>
<reference evidence="6 7" key="1">
    <citation type="submission" date="2020-08" db="EMBL/GenBank/DDBJ databases">
        <title>Genomic Encyclopedia of Type Strains, Phase IV (KMG-IV): sequencing the most valuable type-strain genomes for metagenomic binning, comparative biology and taxonomic classification.</title>
        <authorList>
            <person name="Goeker M."/>
        </authorList>
    </citation>
    <scope>NUCLEOTIDE SEQUENCE [LARGE SCALE GENOMIC DNA]</scope>
    <source>
        <strain evidence="6 7">DSM 44197</strain>
    </source>
</reference>
<feature type="domain" description="HTH tetR-type" evidence="5">
    <location>
        <begin position="10"/>
        <end position="70"/>
    </location>
</feature>
<dbReference type="PANTHER" id="PTHR30055">
    <property type="entry name" value="HTH-TYPE TRANSCRIPTIONAL REGULATOR RUTR"/>
    <property type="match status" value="1"/>
</dbReference>
<dbReference type="AlphaFoldDB" id="A0A7W3LSD4"/>
<evidence type="ECO:0000256" key="1">
    <source>
        <dbReference type="ARBA" id="ARBA00023015"/>
    </source>
</evidence>
<protein>
    <submittedName>
        <fullName evidence="6">AcrR family transcriptional regulator</fullName>
    </submittedName>
</protein>
<keyword evidence="1" id="KW-0805">Transcription regulation</keyword>
<evidence type="ECO:0000256" key="2">
    <source>
        <dbReference type="ARBA" id="ARBA00023125"/>
    </source>
</evidence>
<dbReference type="PANTHER" id="PTHR30055:SF148">
    <property type="entry name" value="TETR-FAMILY TRANSCRIPTIONAL REGULATOR"/>
    <property type="match status" value="1"/>
</dbReference>
<dbReference type="GO" id="GO:0000976">
    <property type="term" value="F:transcription cis-regulatory region binding"/>
    <property type="evidence" value="ECO:0007669"/>
    <property type="project" value="TreeGrafter"/>
</dbReference>
<evidence type="ECO:0000313" key="7">
    <source>
        <dbReference type="Proteomes" id="UP000572680"/>
    </source>
</evidence>
<keyword evidence="3" id="KW-0804">Transcription</keyword>
<dbReference type="GO" id="GO:0003700">
    <property type="term" value="F:DNA-binding transcription factor activity"/>
    <property type="evidence" value="ECO:0007669"/>
    <property type="project" value="TreeGrafter"/>
</dbReference>
<accession>A0A7W3LSD4</accession>
<keyword evidence="2 4" id="KW-0238">DNA-binding</keyword>
<evidence type="ECO:0000313" key="6">
    <source>
        <dbReference type="EMBL" id="MBA8953448.1"/>
    </source>
</evidence>
<dbReference type="PROSITE" id="PS50977">
    <property type="entry name" value="HTH_TETR_2"/>
    <property type="match status" value="1"/>
</dbReference>
<organism evidence="6 7">
    <name type="scientific">Actinomadura namibiensis</name>
    <dbReference type="NCBI Taxonomy" id="182080"/>
    <lineage>
        <taxon>Bacteria</taxon>
        <taxon>Bacillati</taxon>
        <taxon>Actinomycetota</taxon>
        <taxon>Actinomycetes</taxon>
        <taxon>Streptosporangiales</taxon>
        <taxon>Thermomonosporaceae</taxon>
        <taxon>Actinomadura</taxon>
    </lineage>
</organism>
<dbReference type="InterPro" id="IPR011075">
    <property type="entry name" value="TetR_C"/>
</dbReference>
<feature type="DNA-binding region" description="H-T-H motif" evidence="4">
    <location>
        <begin position="33"/>
        <end position="52"/>
    </location>
</feature>
<dbReference type="InterPro" id="IPR036271">
    <property type="entry name" value="Tet_transcr_reg_TetR-rel_C_sf"/>
</dbReference>
<dbReference type="Gene3D" id="1.10.10.60">
    <property type="entry name" value="Homeodomain-like"/>
    <property type="match status" value="1"/>
</dbReference>
<dbReference type="SUPFAM" id="SSF48498">
    <property type="entry name" value="Tetracyclin repressor-like, C-terminal domain"/>
    <property type="match status" value="1"/>
</dbReference>
<dbReference type="PRINTS" id="PR00455">
    <property type="entry name" value="HTHTETR"/>
</dbReference>
<evidence type="ECO:0000256" key="3">
    <source>
        <dbReference type="ARBA" id="ARBA00023163"/>
    </source>
</evidence>
<dbReference type="InterPro" id="IPR050109">
    <property type="entry name" value="HTH-type_TetR-like_transc_reg"/>
</dbReference>
<sequence length="206" mass="22691">MPEATPRRTARSRDAILRAALDLCAEQGYATVTMEAIAARARVGKPTVYRWWPSKNAVFLDTLQESWAESVVPLPDTGDIITDLRNWLHRFVDTLNDPLLRPIIVGILGAAQHDPALKAAIRERFHVPFRAANQVRVIAAQEAGQLPRLAPELLEDSLVAPLWYRLLVSDEPFDHADADAILAHALHRNCGGPSPGERAWGVSDGS</sequence>